<dbReference type="PROSITE" id="PS50828">
    <property type="entry name" value="SMR"/>
    <property type="match status" value="1"/>
</dbReference>
<evidence type="ECO:0000256" key="1">
    <source>
        <dbReference type="SAM" id="MobiDB-lite"/>
    </source>
</evidence>
<evidence type="ECO:0000313" key="4">
    <source>
        <dbReference type="Proteomes" id="UP000319255"/>
    </source>
</evidence>
<feature type="region of interest" description="Disordered" evidence="1">
    <location>
        <begin position="19"/>
        <end position="83"/>
    </location>
</feature>
<protein>
    <submittedName>
        <fullName evidence="3">DNA mismatch repair protein MutS</fullName>
    </submittedName>
</protein>
<dbReference type="AlphaFoldDB" id="A0A501WUX9"/>
<feature type="domain" description="Smr" evidence="2">
    <location>
        <begin position="111"/>
        <end position="200"/>
    </location>
</feature>
<proteinExistence type="predicted"/>
<sequence length="203" mass="22151">MGRGRRDLTEGERALWQQVADSARPLRSGTSLPALESAEATPLPDPVAPRAAALPAVRMPAGRRVARPQPPSATFDLAPDPHAALDRAHPDMDRRRFESLRRGRLAPEARLDLHGMTAERAHGALMSFILGAQAGGLRLVLVITGKGRPPEESGFLERRGILRHNVPHWLNAPPLGPCVLQVAPAHRKHGGGGAYYVYLRRRR</sequence>
<dbReference type="InterPro" id="IPR002625">
    <property type="entry name" value="Smr_dom"/>
</dbReference>
<reference evidence="3 4" key="1">
    <citation type="submission" date="2019-06" db="EMBL/GenBank/DDBJ databases">
        <title>A novel bacterium of genus Amaricoccus, isolated from marine sediment.</title>
        <authorList>
            <person name="Huang H."/>
            <person name="Mo K."/>
            <person name="Hu Y."/>
        </authorList>
    </citation>
    <scope>NUCLEOTIDE SEQUENCE [LARGE SCALE GENOMIC DNA]</scope>
    <source>
        <strain evidence="3 4">HB172011</strain>
    </source>
</reference>
<gene>
    <name evidence="3" type="ORF">FJM51_05010</name>
</gene>
<dbReference type="PANTHER" id="PTHR35562">
    <property type="entry name" value="DNA ENDONUCLEASE SMRA-RELATED"/>
    <property type="match status" value="1"/>
</dbReference>
<comment type="caution">
    <text evidence="3">The sequence shown here is derived from an EMBL/GenBank/DDBJ whole genome shotgun (WGS) entry which is preliminary data.</text>
</comment>
<dbReference type="PANTHER" id="PTHR35562:SF2">
    <property type="entry name" value="DNA ENDONUCLEASE SMRA-RELATED"/>
    <property type="match status" value="1"/>
</dbReference>
<evidence type="ECO:0000259" key="2">
    <source>
        <dbReference type="PROSITE" id="PS50828"/>
    </source>
</evidence>
<organism evidence="3 4">
    <name type="scientific">Amaricoccus solimangrovi</name>
    <dbReference type="NCBI Taxonomy" id="2589815"/>
    <lineage>
        <taxon>Bacteria</taxon>
        <taxon>Pseudomonadati</taxon>
        <taxon>Pseudomonadota</taxon>
        <taxon>Alphaproteobacteria</taxon>
        <taxon>Rhodobacterales</taxon>
        <taxon>Paracoccaceae</taxon>
        <taxon>Amaricoccus</taxon>
    </lineage>
</organism>
<feature type="compositionally biased region" description="Low complexity" evidence="1">
    <location>
        <begin position="48"/>
        <end position="60"/>
    </location>
</feature>
<dbReference type="EMBL" id="VFRP01000003">
    <property type="protein sequence ID" value="TPE52542.1"/>
    <property type="molecule type" value="Genomic_DNA"/>
</dbReference>
<dbReference type="Gene3D" id="3.30.1370.110">
    <property type="match status" value="1"/>
</dbReference>
<dbReference type="InterPro" id="IPR036063">
    <property type="entry name" value="Smr_dom_sf"/>
</dbReference>
<accession>A0A501WUX9</accession>
<dbReference type="RefSeq" id="WP_140453025.1">
    <property type="nucleotide sequence ID" value="NZ_VFRP01000003.1"/>
</dbReference>
<dbReference type="Pfam" id="PF01713">
    <property type="entry name" value="Smr"/>
    <property type="match status" value="1"/>
</dbReference>
<keyword evidence="4" id="KW-1185">Reference proteome</keyword>
<dbReference type="OrthoDB" id="7165597at2"/>
<dbReference type="SUPFAM" id="SSF160443">
    <property type="entry name" value="SMR domain-like"/>
    <property type="match status" value="1"/>
</dbReference>
<dbReference type="Proteomes" id="UP000319255">
    <property type="component" value="Unassembled WGS sequence"/>
</dbReference>
<name>A0A501WUX9_9RHOB</name>
<evidence type="ECO:0000313" key="3">
    <source>
        <dbReference type="EMBL" id="TPE52542.1"/>
    </source>
</evidence>